<proteinExistence type="predicted"/>
<evidence type="ECO:0000313" key="2">
    <source>
        <dbReference type="Proteomes" id="UP000006222"/>
    </source>
</evidence>
<name>F2B121_RHOBT</name>
<gene>
    <name evidence="1" type="ORF">RBWH47_02918</name>
</gene>
<keyword evidence="1" id="KW-0418">Kinase</keyword>
<keyword evidence="1" id="KW-0808">Transferase</keyword>
<dbReference type="AlphaFoldDB" id="F2B121"/>
<dbReference type="PATRIC" id="fig|991778.3.peg.6022"/>
<dbReference type="GO" id="GO:0016301">
    <property type="term" value="F:kinase activity"/>
    <property type="evidence" value="ECO:0007669"/>
    <property type="project" value="UniProtKB-KW"/>
</dbReference>
<accession>F2B121</accession>
<dbReference type="Gene3D" id="3.30.420.40">
    <property type="match status" value="1"/>
</dbReference>
<dbReference type="Proteomes" id="UP000006222">
    <property type="component" value="Unassembled WGS sequence"/>
</dbReference>
<organism evidence="1 2">
    <name type="scientific">Rhodopirellula baltica WH47</name>
    <dbReference type="NCBI Taxonomy" id="991778"/>
    <lineage>
        <taxon>Bacteria</taxon>
        <taxon>Pseudomonadati</taxon>
        <taxon>Planctomycetota</taxon>
        <taxon>Planctomycetia</taxon>
        <taxon>Pirellulales</taxon>
        <taxon>Pirellulaceae</taxon>
        <taxon>Rhodopirellula</taxon>
    </lineage>
</organism>
<comment type="caution">
    <text evidence="1">The sequence shown here is derived from an EMBL/GenBank/DDBJ whole genome shotgun (WGS) entry which is preliminary data.</text>
</comment>
<evidence type="ECO:0000313" key="1">
    <source>
        <dbReference type="EMBL" id="EGF24373.1"/>
    </source>
</evidence>
<dbReference type="SUPFAM" id="SSF53067">
    <property type="entry name" value="Actin-like ATPase domain"/>
    <property type="match status" value="1"/>
</dbReference>
<reference evidence="1 2" key="1">
    <citation type="journal article" date="2013" name="Mar. Genomics">
        <title>Expression of sulfatases in Rhodopirellula baltica and the diversity of sulfatases in the genus Rhodopirellula.</title>
        <authorList>
            <person name="Wegner C.E."/>
            <person name="Richter-Heitmann T."/>
            <person name="Klindworth A."/>
            <person name="Klockow C."/>
            <person name="Richter M."/>
            <person name="Achstetter T."/>
            <person name="Glockner F.O."/>
            <person name="Harder J."/>
        </authorList>
    </citation>
    <scope>NUCLEOTIDE SEQUENCE [LARGE SCALE GENOMIC DNA]</scope>
    <source>
        <strain evidence="1 2">WH47</strain>
    </source>
</reference>
<dbReference type="EMBL" id="AFAR01000293">
    <property type="protein sequence ID" value="EGF24373.1"/>
    <property type="molecule type" value="Genomic_DNA"/>
</dbReference>
<sequence length="42" mass="4725">MVESRNSRSEAVISSDSSPATVRVIRTDEELMIARSVYQIIK</sequence>
<protein>
    <submittedName>
        <fullName evidence="1">Acetate and butyrate kinase</fullName>
    </submittedName>
</protein>
<dbReference type="InterPro" id="IPR043129">
    <property type="entry name" value="ATPase_NBD"/>
</dbReference>